<dbReference type="PANTHER" id="PTHR30290">
    <property type="entry name" value="PERIPLASMIC BINDING COMPONENT OF ABC TRANSPORTER"/>
    <property type="match status" value="1"/>
</dbReference>
<sequence length="529" mass="56140">MPSRSGHTSQAVPLRTLSLSTAALGVAALLALTGCGLSGGQTATTEKVADTNQRIVVDNFRAPVANWALESDAAYILSLSGCLETLTKYDSAQGKVVPFLATEWKQVSPLEWDFTIREGVKFQDGTDLTAEAVAASLNSVLKAKVPARAFSPAIVTAVQATDAKTVRVTTPAENPLVPFRLASVNTGILAPAAYAGGTIDPFGHCTGPFTPVSEKAKQSLTLDRNENYWGGKVQLAGAEVRFITNGATRAAQVQTGEADISLSIPASALSTLESAPDVSVLKADSPRTATLYMNNGRAPFNNVDFRKALRSALDLEALAASVYEGAALPATGPFAPSEPWASSEAKAPKQNLDEAKKLLADAGYTADKPLEIIAIVERAEFADVATVIQDNLKDIGVPVTIQAKEYASAEPDVLAGNYDMILSQRNRLIDIADPIGFLTADYTCKGTYNLSHFCNEDYDAIIAEAAKTSNTEERYKLYAKAGQLLNDQAVNLWLVNEQATDAVRSNVLSYAQDPLSRYVLTAQTAKAGS</sequence>
<dbReference type="Pfam" id="PF00496">
    <property type="entry name" value="SBP_bac_5"/>
    <property type="match status" value="1"/>
</dbReference>
<dbReference type="InterPro" id="IPR039424">
    <property type="entry name" value="SBP_5"/>
</dbReference>
<reference evidence="2 3" key="1">
    <citation type="journal article" date="2024" name="Appl. Microbiol. Biotechnol.">
        <title>Biosynthetic gene clusters with biotechnological applications in novel Antarctic isolates from Actinomycetota.</title>
        <authorList>
            <person name="Bruna P."/>
            <person name="Nunez-Montero K."/>
            <person name="Contreras M.J."/>
            <person name="Leal K."/>
            <person name="Garcia M."/>
            <person name="Abanto M."/>
            <person name="Barrientos L."/>
        </authorList>
    </citation>
    <scope>NUCLEOTIDE SEQUENCE [LARGE SCALE GENOMIC DNA]</scope>
    <source>
        <strain evidence="2 3">Se16.17</strain>
    </source>
</reference>
<dbReference type="Gene3D" id="3.10.105.10">
    <property type="entry name" value="Dipeptide-binding Protein, Domain 3"/>
    <property type="match status" value="1"/>
</dbReference>
<proteinExistence type="predicted"/>
<evidence type="ECO:0000313" key="2">
    <source>
        <dbReference type="EMBL" id="MEO3943170.1"/>
    </source>
</evidence>
<dbReference type="PANTHER" id="PTHR30290:SF65">
    <property type="entry name" value="MONOACYL PHOSPHATIDYLINOSITOL TETRAMANNOSIDE-BINDING PROTEIN LPQW-RELATED"/>
    <property type="match status" value="1"/>
</dbReference>
<evidence type="ECO:0000259" key="1">
    <source>
        <dbReference type="Pfam" id="PF00496"/>
    </source>
</evidence>
<protein>
    <submittedName>
        <fullName evidence="2">ABC transporter substrate-binding protein</fullName>
    </submittedName>
</protein>
<dbReference type="InterPro" id="IPR000914">
    <property type="entry name" value="SBP_5_dom"/>
</dbReference>
<dbReference type="PIRSF" id="PIRSF002741">
    <property type="entry name" value="MppA"/>
    <property type="match status" value="1"/>
</dbReference>
<gene>
    <name evidence="2" type="ORF">V3C41_19030</name>
</gene>
<name>A0ABV0GXH7_PAENI</name>
<dbReference type="EMBL" id="JBBMFV010000004">
    <property type="protein sequence ID" value="MEO3943170.1"/>
    <property type="molecule type" value="Genomic_DNA"/>
</dbReference>
<evidence type="ECO:0000313" key="3">
    <source>
        <dbReference type="Proteomes" id="UP001448614"/>
    </source>
</evidence>
<keyword evidence="3" id="KW-1185">Reference proteome</keyword>
<dbReference type="Proteomes" id="UP001448614">
    <property type="component" value="Unassembled WGS sequence"/>
</dbReference>
<dbReference type="Gene3D" id="3.40.190.10">
    <property type="entry name" value="Periplasmic binding protein-like II"/>
    <property type="match status" value="1"/>
</dbReference>
<dbReference type="PROSITE" id="PS51257">
    <property type="entry name" value="PROKAR_LIPOPROTEIN"/>
    <property type="match status" value="1"/>
</dbReference>
<comment type="caution">
    <text evidence="2">The sequence shown here is derived from an EMBL/GenBank/DDBJ whole genome shotgun (WGS) entry which is preliminary data.</text>
</comment>
<organism evidence="2 3">
    <name type="scientific">Paenarthrobacter nicotinovorans</name>
    <name type="common">Arthrobacter nicotinovorans</name>
    <dbReference type="NCBI Taxonomy" id="29320"/>
    <lineage>
        <taxon>Bacteria</taxon>
        <taxon>Bacillati</taxon>
        <taxon>Actinomycetota</taxon>
        <taxon>Actinomycetes</taxon>
        <taxon>Micrococcales</taxon>
        <taxon>Micrococcaceae</taxon>
        <taxon>Paenarthrobacter</taxon>
    </lineage>
</organism>
<accession>A0ABV0GXH7</accession>
<feature type="domain" description="Solute-binding protein family 5" evidence="1">
    <location>
        <begin position="95"/>
        <end position="448"/>
    </location>
</feature>
<dbReference type="SUPFAM" id="SSF53850">
    <property type="entry name" value="Periplasmic binding protein-like II"/>
    <property type="match status" value="1"/>
</dbReference>
<dbReference type="RefSeq" id="WP_347783426.1">
    <property type="nucleotide sequence ID" value="NZ_JBBMFV010000004.1"/>
</dbReference>
<dbReference type="CDD" id="cd08490">
    <property type="entry name" value="PBP2_NikA_DppA_OppA_like_3"/>
    <property type="match status" value="1"/>
</dbReference>
<dbReference type="InterPro" id="IPR030678">
    <property type="entry name" value="Peptide/Ni-bd"/>
</dbReference>